<protein>
    <recommendedName>
        <fullName evidence="2">Nitrogen regulatory protein areA GATA-like domain-containing protein</fullName>
    </recommendedName>
</protein>
<feature type="region of interest" description="Disordered" evidence="1">
    <location>
        <begin position="446"/>
        <end position="595"/>
    </location>
</feature>
<gene>
    <name evidence="3" type="ORF">DFH08DRAFT_1020556</name>
</gene>
<reference evidence="3" key="1">
    <citation type="submission" date="2023-03" db="EMBL/GenBank/DDBJ databases">
        <title>Massive genome expansion in bonnet fungi (Mycena s.s.) driven by repeated elements and novel gene families across ecological guilds.</title>
        <authorList>
            <consortium name="Lawrence Berkeley National Laboratory"/>
            <person name="Harder C.B."/>
            <person name="Miyauchi S."/>
            <person name="Viragh M."/>
            <person name="Kuo A."/>
            <person name="Thoen E."/>
            <person name="Andreopoulos B."/>
            <person name="Lu D."/>
            <person name="Skrede I."/>
            <person name="Drula E."/>
            <person name="Henrissat B."/>
            <person name="Morin E."/>
            <person name="Kohler A."/>
            <person name="Barry K."/>
            <person name="LaButti K."/>
            <person name="Morin E."/>
            <person name="Salamov A."/>
            <person name="Lipzen A."/>
            <person name="Mereny Z."/>
            <person name="Hegedus B."/>
            <person name="Baldrian P."/>
            <person name="Stursova M."/>
            <person name="Weitz H."/>
            <person name="Taylor A."/>
            <person name="Grigoriev I.V."/>
            <person name="Nagy L.G."/>
            <person name="Martin F."/>
            <person name="Kauserud H."/>
        </authorList>
    </citation>
    <scope>NUCLEOTIDE SEQUENCE</scope>
    <source>
        <strain evidence="3">CBHHK002</strain>
    </source>
</reference>
<dbReference type="Proteomes" id="UP001218218">
    <property type="component" value="Unassembled WGS sequence"/>
</dbReference>
<name>A0AAD6ZRQ8_9AGAR</name>
<evidence type="ECO:0000259" key="2">
    <source>
        <dbReference type="Pfam" id="PF08550"/>
    </source>
</evidence>
<dbReference type="GO" id="GO:0042149">
    <property type="term" value="P:cellular response to glucose starvation"/>
    <property type="evidence" value="ECO:0007669"/>
    <property type="project" value="TreeGrafter"/>
</dbReference>
<evidence type="ECO:0000256" key="1">
    <source>
        <dbReference type="SAM" id="MobiDB-lite"/>
    </source>
</evidence>
<feature type="region of interest" description="Disordered" evidence="1">
    <location>
        <begin position="238"/>
        <end position="344"/>
    </location>
</feature>
<feature type="compositionally biased region" description="Low complexity" evidence="1">
    <location>
        <begin position="152"/>
        <end position="161"/>
    </location>
</feature>
<dbReference type="GO" id="GO:0007039">
    <property type="term" value="P:protein catabolic process in the vacuole"/>
    <property type="evidence" value="ECO:0007669"/>
    <property type="project" value="TreeGrafter"/>
</dbReference>
<dbReference type="InterPro" id="IPR013860">
    <property type="entry name" value="AreA_GATA"/>
</dbReference>
<feature type="region of interest" description="Disordered" evidence="1">
    <location>
        <begin position="621"/>
        <end position="734"/>
    </location>
</feature>
<feature type="compositionally biased region" description="Low complexity" evidence="1">
    <location>
        <begin position="641"/>
        <end position="686"/>
    </location>
</feature>
<feature type="compositionally biased region" description="Low complexity" evidence="1">
    <location>
        <begin position="306"/>
        <end position="315"/>
    </location>
</feature>
<feature type="compositionally biased region" description="Low complexity" evidence="1">
    <location>
        <begin position="878"/>
        <end position="888"/>
    </location>
</feature>
<feature type="compositionally biased region" description="Low complexity" evidence="1">
    <location>
        <begin position="774"/>
        <end position="798"/>
    </location>
</feature>
<organism evidence="3 4">
    <name type="scientific">Mycena albidolilacea</name>
    <dbReference type="NCBI Taxonomy" id="1033008"/>
    <lineage>
        <taxon>Eukaryota</taxon>
        <taxon>Fungi</taxon>
        <taxon>Dikarya</taxon>
        <taxon>Basidiomycota</taxon>
        <taxon>Agaricomycotina</taxon>
        <taxon>Agaricomycetes</taxon>
        <taxon>Agaricomycetidae</taxon>
        <taxon>Agaricales</taxon>
        <taxon>Marasmiineae</taxon>
        <taxon>Mycenaceae</taxon>
        <taxon>Mycena</taxon>
    </lineage>
</organism>
<accession>A0AAD6ZRQ8</accession>
<keyword evidence="4" id="KW-1185">Reference proteome</keyword>
<feature type="region of interest" description="Disordered" evidence="1">
    <location>
        <begin position="748"/>
        <end position="946"/>
    </location>
</feature>
<sequence length="969" mass="101089">MAHYLPMLLASVSTHAPDDNSMVVLPRGQVDYLSHEWTEEDVWRSWRNMTRQKNEIANGVRLENASWRTWWKQRNKLKTVTPETLNWLKDSDVTWLYGPLHTAVEWTPPPKPKPDPTEVGKLSSAEDRLDLAAKHKPILKYRSITEFLQSDLPLSPVLSPPDSEDEAEADTTLHPTRPPLLQTKSAPYIHPRTHPALRKPSPPRVPTPALASSRQNGVPRRHITFNTFVEQCIAVDSPRRPSYNTSGSSSNSIGEDSDANGTRAAWNGRTSGLRWAGDDESDDDSNPGNWASESALSSDSDDDVLEVCLSRSRSNSSRESRSSRSPNGARPSFAGALSKTSTSKTIAPIAPARLKTTGVGNGWEGGEWVGTLDEGLPDEVQHLLPRNGAAVNLAAQNMLSSAFDTDDSFEGDADAGQEDEVFTHRSAYFSADGVYDYLGGPDLGVEFGPTLPPRAREEPRGRRGSTSTGAEILEIEIETEGAAPSPLRSRSKSRSKSRSRSRTPSPAILSSSPNGASGVGVSVSPSAASPRSPAGSLLSPPPRGRDSSQSSTSSSASQGRGRSATRTSSSSSLSDRERSRSSHTSPLGSLSPEYGGVRVSADYGSGGYAYVGLVKGIRRGGHGSVSPEGGASVSPEKGAPASVVSSASTGTASTASTTSSAGRDATASSEGGDSTSNSGSSGATATRPRVEVNGVRTGAGRVDGEEDEAEYETRGRGMQVRNPQTPANSPVVRISREPLFVSPAYSIASATSSSGSTASVTPPGSQATTPQPPKSAVSSSKSTSSPKKPTSPTSKSIPISPPRTRPVNGALPIEEEVPEYEYGSVPEETDAARRGAPTPANSPVVRVRVPPRIPQPAPPKENGGAPTKPAQSTAKSIPGSKPAAAGKPPVSPARATFQPSVAVPTAASASAISSGGGGGGGNSANNALQRSLVSPSPPVEEQGEPPTIVGKAVGIVSTAGAYFGLWSGA</sequence>
<proteinExistence type="predicted"/>
<feature type="compositionally biased region" description="Basic residues" evidence="1">
    <location>
        <begin position="489"/>
        <end position="501"/>
    </location>
</feature>
<feature type="compositionally biased region" description="Low complexity" evidence="1">
    <location>
        <begin position="502"/>
        <end position="538"/>
    </location>
</feature>
<dbReference type="GO" id="GO:0005773">
    <property type="term" value="C:vacuole"/>
    <property type="evidence" value="ECO:0007669"/>
    <property type="project" value="GOC"/>
</dbReference>
<evidence type="ECO:0000313" key="3">
    <source>
        <dbReference type="EMBL" id="KAJ7334293.1"/>
    </source>
</evidence>
<feature type="compositionally biased region" description="Low complexity" evidence="1">
    <location>
        <begin position="242"/>
        <end position="254"/>
    </location>
</feature>
<comment type="caution">
    <text evidence="3">The sequence shown here is derived from an EMBL/GenBank/DDBJ whole genome shotgun (WGS) entry which is preliminary data.</text>
</comment>
<dbReference type="EMBL" id="JARIHO010000033">
    <property type="protein sequence ID" value="KAJ7334293.1"/>
    <property type="molecule type" value="Genomic_DNA"/>
</dbReference>
<feature type="compositionally biased region" description="Low complexity" evidence="1">
    <location>
        <begin position="547"/>
        <end position="573"/>
    </location>
</feature>
<dbReference type="PANTHER" id="PTHR28051:SF1">
    <property type="entry name" value="PROTEIN MTL1-RELATED"/>
    <property type="match status" value="1"/>
</dbReference>
<feature type="compositionally biased region" description="Low complexity" evidence="1">
    <location>
        <begin position="748"/>
        <end position="765"/>
    </location>
</feature>
<feature type="domain" description="Nitrogen regulatory protein areA GATA-like" evidence="2">
    <location>
        <begin position="45"/>
        <end position="72"/>
    </location>
</feature>
<dbReference type="InterPro" id="IPR052292">
    <property type="entry name" value="Glucose_repression_reg"/>
</dbReference>
<dbReference type="Pfam" id="PF08550">
    <property type="entry name" value="GATA_AreA"/>
    <property type="match status" value="1"/>
</dbReference>
<evidence type="ECO:0000313" key="4">
    <source>
        <dbReference type="Proteomes" id="UP001218218"/>
    </source>
</evidence>
<feature type="region of interest" description="Disordered" evidence="1">
    <location>
        <begin position="152"/>
        <end position="218"/>
    </location>
</feature>
<dbReference type="AlphaFoldDB" id="A0AAD6ZRQ8"/>
<dbReference type="PANTHER" id="PTHR28051">
    <property type="entry name" value="PROTEIN MTL1-RELATED"/>
    <property type="match status" value="1"/>
</dbReference>